<keyword evidence="9" id="KW-0472">Membrane</keyword>
<dbReference type="SMART" id="SM00799">
    <property type="entry name" value="DENN"/>
    <property type="match status" value="1"/>
</dbReference>
<dbReference type="Proteomes" id="UP000694557">
    <property type="component" value="Unassembled WGS sequence"/>
</dbReference>
<dbReference type="GO" id="GO:0032483">
    <property type="term" value="P:regulation of Rab protein signal transduction"/>
    <property type="evidence" value="ECO:0007669"/>
    <property type="project" value="TreeGrafter"/>
</dbReference>
<feature type="region of interest" description="Disordered" evidence="14">
    <location>
        <begin position="1013"/>
        <end position="1071"/>
    </location>
</feature>
<evidence type="ECO:0000256" key="4">
    <source>
        <dbReference type="ARBA" id="ARBA00017868"/>
    </source>
</evidence>
<dbReference type="GO" id="GO:0005829">
    <property type="term" value="C:cytosol"/>
    <property type="evidence" value="ECO:0007669"/>
    <property type="project" value="TreeGrafter"/>
</dbReference>
<keyword evidence="6" id="KW-0963">Cytoplasm</keyword>
<dbReference type="PROSITE" id="PS50211">
    <property type="entry name" value="DENN"/>
    <property type="match status" value="1"/>
</dbReference>
<feature type="region of interest" description="Disordered" evidence="14">
    <location>
        <begin position="1132"/>
        <end position="1161"/>
    </location>
</feature>
<feature type="region of interest" description="Disordered" evidence="14">
    <location>
        <begin position="883"/>
        <end position="902"/>
    </location>
</feature>
<evidence type="ECO:0000256" key="2">
    <source>
        <dbReference type="ARBA" id="ARBA00004496"/>
    </source>
</evidence>
<feature type="domain" description="UDENN" evidence="15">
    <location>
        <begin position="14"/>
        <end position="549"/>
    </location>
</feature>
<reference evidence="16" key="2">
    <citation type="submission" date="2025-09" db="UniProtKB">
        <authorList>
            <consortium name="Ensembl"/>
        </authorList>
    </citation>
    <scope>IDENTIFICATION</scope>
</reference>
<dbReference type="InterPro" id="IPR005112">
    <property type="entry name" value="dDENN_dom"/>
</dbReference>
<keyword evidence="7" id="KW-0344">Guanine-nucleotide releasing factor</keyword>
<dbReference type="Pfam" id="PF25328">
    <property type="entry name" value="PH_MADD"/>
    <property type="match status" value="1"/>
</dbReference>
<feature type="compositionally biased region" description="Low complexity" evidence="14">
    <location>
        <begin position="662"/>
        <end position="674"/>
    </location>
</feature>
<dbReference type="GO" id="GO:0005085">
    <property type="term" value="F:guanyl-nucleotide exchange factor activity"/>
    <property type="evidence" value="ECO:0007669"/>
    <property type="project" value="UniProtKB-KW"/>
</dbReference>
<sequence>KMEKKKMCPRLLDYLVVVGARQPSTDTGSQTPQLLRRYPLEDHPDFPLSPDVVFFCQPEGCQSIRQRRVSLRDDASFVFALTDKDSGITRYGICVNFYRSFQRGGHRRDKAGSGGTAAQTAEATSEGTEPGPPGGEPNAGRSPRHKRSTAKMVNRNRDSTLTSLCMISHYPFFSTFRECLYILKRMVDCCSHRLTQRAGLPRGTQRDTMWRVFTGALLVEEKGSQLLADLREIESWVYRLLRSPVPVAGQRRVDVEVLPHEMQPSLTFALPDNSRFSMVDFPLHLPLELLGVDACLMVLSCILLEHKVVLQSRDYNALTMSVMAFVAMIYPLEYMFPVIPLLPTCMASAEQLLLAPTPYIIGVPASFFLYKSDFKMPDDIWLVDLDCNKVKAPTNAEHLPPLPEPESTELKKHLKQALASMSLNTQPILNLEKFQEGQELPLLPPGQNKASPSSTEFNPLIYGNDVDSVDVATRVAMVRFFNSPNVLQGFQMHTRTLRLFPRPVVAFQATSFLASRPRRSGFAEKLSHTQAVEYYGEWALNPTNLAFQRIHNNVYDPSLIGDKGKWYAHQLQPVFYRVYDGSSQLAEAMSGPLEDELNILFCDPLAINNLDPPTHAALGDASEVEFQDFQEFKGEGPLPQEKALPEGGDGPPEPSDGQALRSSSSTTASSSPSTIIQGVNNEQAEPVEMEALASAALQNPVPGLGVPPFSRPPPDAAPVGPANKKGEYDNPYFEPQYGFPAEEDPEAEDQEEMYTPRFNQNLNGNKAQRLLRPSSLKLPGESDGEGDSRNSSPNSTISNNSSDGFGGLMSFASNLYKNHGTSFSLSNLSVPNKGGLREKAAGAGPFPNLKVFGLNSLMEIITEAGPGSGEGGALVDQKSSVIKHSPTVKRESPSPQGRANNTSENQQFLKEVVQSVLEGQGVGWLNMKKVRRLLENEQLRVFVLSKLNRAVQSEEDVRQEVIRDVEISRKVYKGMLDILKCTVSSLEHSYTNAGLGGMASVFVLLEIARTHYQTKDPEKRKRSPSDSASSPGSKGSPSPRMEGTKPPGLLPVPRIQLPHPTSGGKGTRHFDTRSLNEENFIASIGAEGAKKQHPELTDMEEKKSQISADSGLSITSGSQVCSYPNPALISNSSGETLGADSDLSSTAGEGLGGRQAPHLNLSRGTLSDSEIETNPATSSVFANAKLVPVQAKGPPAQPLEDISMRIYLCDGLLGRDKSSVWDQLEDAAMETFSLSKERSTLWDQVQFWEDAYLDAVMLEREGMGMDQGPQEMIDRYLSLGDHDRKRLEDDEDRLLATLLHNMIAYMLMVKVSKNDIRKKVRRLMGKSHIGLSHSQEINECLDKLANLNGRELSIRPSGSRHIKKQTFVVHAGTDTTGDIFFMEVCDDCIVLRSNIGTVYERWWYEKLINMTYCPKTKVLCLWRRNGQETQLNKFYTKKCRELYYCVKDSMERAAARQQSIKPGPELGGEFPVQDMKTGEGGLLQVTLEGINLKFMHSQVFIELNHIKKCNTVKGVFVLEEFVPETKEVVIHKYKTPMAHQICYSVLCLFSYVAAVKGKEAEGKSKLLSPRPLPS</sequence>
<dbReference type="InterPro" id="IPR037516">
    <property type="entry name" value="Tripartite_DENN"/>
</dbReference>
<dbReference type="InterPro" id="IPR056574">
    <property type="entry name" value="Death_MADD"/>
</dbReference>
<organism evidence="16 17">
    <name type="scientific">Oncorhynchus kisutch</name>
    <name type="common">Coho salmon</name>
    <name type="synonym">Salmo kisutch</name>
    <dbReference type="NCBI Taxonomy" id="8019"/>
    <lineage>
        <taxon>Eukaryota</taxon>
        <taxon>Metazoa</taxon>
        <taxon>Chordata</taxon>
        <taxon>Craniata</taxon>
        <taxon>Vertebrata</taxon>
        <taxon>Euteleostomi</taxon>
        <taxon>Actinopterygii</taxon>
        <taxon>Neopterygii</taxon>
        <taxon>Teleostei</taxon>
        <taxon>Protacanthopterygii</taxon>
        <taxon>Salmoniformes</taxon>
        <taxon>Salmonidae</taxon>
        <taxon>Salmoninae</taxon>
        <taxon>Oncorhynchus</taxon>
    </lineage>
</organism>
<dbReference type="FunFam" id="3.40.50.11500:FF:000002">
    <property type="entry name" value="MAP kinase-activating death domain protein-like Protein"/>
    <property type="match status" value="1"/>
</dbReference>
<dbReference type="Pfam" id="PF02141">
    <property type="entry name" value="DENN"/>
    <property type="match status" value="1"/>
</dbReference>
<evidence type="ECO:0000256" key="12">
    <source>
        <dbReference type="ARBA" id="ARBA00079552"/>
    </source>
</evidence>
<dbReference type="Pfam" id="PF23629">
    <property type="entry name" value="Death_MADD"/>
    <property type="match status" value="1"/>
</dbReference>
<feature type="region of interest" description="Disordered" evidence="14">
    <location>
        <begin position="104"/>
        <end position="153"/>
    </location>
</feature>
<dbReference type="InterPro" id="IPR005113">
    <property type="entry name" value="uDENN_dom"/>
</dbReference>
<keyword evidence="5" id="KW-1003">Cell membrane</keyword>
<comment type="subcellular location">
    <subcellularLocation>
        <location evidence="1">Cell membrane</location>
    </subcellularLocation>
    <subcellularLocation>
        <location evidence="2">Cytoplasm</location>
    </subcellularLocation>
</comment>
<feature type="compositionally biased region" description="Basic and acidic residues" evidence="14">
    <location>
        <begin position="1088"/>
        <end position="1104"/>
    </location>
</feature>
<reference evidence="16" key="1">
    <citation type="submission" date="2025-08" db="UniProtKB">
        <authorList>
            <consortium name="Ensembl"/>
        </authorList>
    </citation>
    <scope>IDENTIFICATION</scope>
</reference>
<evidence type="ECO:0000256" key="11">
    <source>
        <dbReference type="ARBA" id="ARBA00064743"/>
    </source>
</evidence>
<feature type="compositionally biased region" description="Low complexity" evidence="14">
    <location>
        <begin position="1025"/>
        <end position="1040"/>
    </location>
</feature>
<evidence type="ECO:0000256" key="5">
    <source>
        <dbReference type="ARBA" id="ARBA00022475"/>
    </source>
</evidence>
<dbReference type="InterPro" id="IPR039980">
    <property type="entry name" value="MADD"/>
</dbReference>
<protein>
    <recommendedName>
        <fullName evidence="4">MAP kinase-activating death domain protein</fullName>
    </recommendedName>
    <alternativeName>
        <fullName evidence="12">Rab3 GDP/GTP exchange factor</fullName>
    </alternativeName>
    <alternativeName>
        <fullName evidence="13">Rab3 GDP/GTP exchange protein</fullName>
    </alternativeName>
</protein>
<name>A0A8C7DAJ9_ONCKI</name>
<evidence type="ECO:0000256" key="10">
    <source>
        <dbReference type="ARBA" id="ARBA00060181"/>
    </source>
</evidence>
<keyword evidence="8" id="KW-0053">Apoptosis</keyword>
<dbReference type="PANTHER" id="PTHR13008">
    <property type="entry name" value="MAP-KINASE ACTIVATING DEATH DOMAIN PROTEIN MADD /DENN/AEX-3 C.ELEGANS"/>
    <property type="match status" value="1"/>
</dbReference>
<feature type="region of interest" description="Disordered" evidence="14">
    <location>
        <begin position="703"/>
        <end position="801"/>
    </location>
</feature>
<accession>A0A8C7DAJ9</accession>
<evidence type="ECO:0000259" key="15">
    <source>
        <dbReference type="PROSITE" id="PS50211"/>
    </source>
</evidence>
<dbReference type="SMART" id="SM00801">
    <property type="entry name" value="dDENN"/>
    <property type="match status" value="1"/>
</dbReference>
<dbReference type="Gene3D" id="3.40.50.11500">
    <property type="match status" value="1"/>
</dbReference>
<dbReference type="InterPro" id="IPR057469">
    <property type="entry name" value="PH_MADD"/>
</dbReference>
<dbReference type="GO" id="GO:0005886">
    <property type="term" value="C:plasma membrane"/>
    <property type="evidence" value="ECO:0007669"/>
    <property type="project" value="UniProtKB-SubCell"/>
</dbReference>
<evidence type="ECO:0000256" key="7">
    <source>
        <dbReference type="ARBA" id="ARBA00022658"/>
    </source>
</evidence>
<dbReference type="InterPro" id="IPR001194">
    <property type="entry name" value="cDENN_dom"/>
</dbReference>
<proteinExistence type="inferred from homology"/>
<dbReference type="GO" id="GO:0006915">
    <property type="term" value="P:apoptotic process"/>
    <property type="evidence" value="ECO:0007669"/>
    <property type="project" value="UniProtKB-KW"/>
</dbReference>
<feature type="compositionally biased region" description="Polar residues" evidence="14">
    <location>
        <begin position="893"/>
        <end position="902"/>
    </location>
</feature>
<dbReference type="Gene3D" id="3.30.450.200">
    <property type="match status" value="1"/>
</dbReference>
<evidence type="ECO:0000256" key="3">
    <source>
        <dbReference type="ARBA" id="ARBA00005978"/>
    </source>
</evidence>
<evidence type="ECO:0000256" key="8">
    <source>
        <dbReference type="ARBA" id="ARBA00022703"/>
    </source>
</evidence>
<dbReference type="Ensembl" id="ENSOKIT00005015813.1">
    <property type="protein sequence ID" value="ENSOKIP00005014861.1"/>
    <property type="gene ID" value="ENSOKIG00005006457.1"/>
</dbReference>
<feature type="region of interest" description="Disordered" evidence="14">
    <location>
        <begin position="1085"/>
        <end position="1117"/>
    </location>
</feature>
<keyword evidence="17" id="KW-1185">Reference proteome</keyword>
<feature type="compositionally biased region" description="Polar residues" evidence="14">
    <location>
        <begin position="116"/>
        <end position="125"/>
    </location>
</feature>
<evidence type="ECO:0000256" key="6">
    <source>
        <dbReference type="ARBA" id="ARBA00022490"/>
    </source>
</evidence>
<evidence type="ECO:0000256" key="9">
    <source>
        <dbReference type="ARBA" id="ARBA00023136"/>
    </source>
</evidence>
<dbReference type="PANTHER" id="PTHR13008:SF7">
    <property type="entry name" value="MAP KINASE-ACTIVATING DEATH DOMAIN PROTEIN"/>
    <property type="match status" value="1"/>
</dbReference>
<dbReference type="SMART" id="SM00800">
    <property type="entry name" value="uDENN"/>
    <property type="match status" value="1"/>
</dbReference>
<dbReference type="GO" id="GO:0042981">
    <property type="term" value="P:regulation of apoptotic process"/>
    <property type="evidence" value="ECO:0007669"/>
    <property type="project" value="TreeGrafter"/>
</dbReference>
<feature type="compositionally biased region" description="Polar residues" evidence="14">
    <location>
        <begin position="757"/>
        <end position="766"/>
    </location>
</feature>
<feature type="compositionally biased region" description="Polar residues" evidence="14">
    <location>
        <begin position="1105"/>
        <end position="1117"/>
    </location>
</feature>
<evidence type="ECO:0000313" key="16">
    <source>
        <dbReference type="Ensembl" id="ENSOKIP00005014861.1"/>
    </source>
</evidence>
<dbReference type="InterPro" id="IPR043153">
    <property type="entry name" value="DENN_C"/>
</dbReference>
<evidence type="ECO:0000256" key="1">
    <source>
        <dbReference type="ARBA" id="ARBA00004236"/>
    </source>
</evidence>
<evidence type="ECO:0000313" key="17">
    <source>
        <dbReference type="Proteomes" id="UP000694557"/>
    </source>
</evidence>
<feature type="compositionally biased region" description="Low complexity" evidence="14">
    <location>
        <begin position="789"/>
        <end position="801"/>
    </location>
</feature>
<comment type="function">
    <text evidence="10">Guanyl-nucleotide exchange factor that regulates small GTPases of the Rab family. Converts GDP-bound inactive form of RAB27A and RAB27B to the GTP-bound active forms. Converts GDP-bound inactive form of RAB3A, RAB3C and RAB3D to the GTP-bound active forms, GTPases involved in synaptic vesicle exocytosis and vesicle secretion. Plays a role in synaptic vesicle formation and in vesicle trafficking at the neuromuscular junction. Involved in up-regulating a post-docking step of synaptic exocytosis in central synapses. Probably by binding to the motor proteins KIF1B and KIF1A, mediates motor-dependent transport of GTP-RAB3A-positive vesicles to the presynaptic nerve terminals. Plays a role in TNFA-mediated activation of the MAPK pathway, including ERK1/2. May link TNFRSF1A with MAP kinase activation. May be involved in the regulation of TNFA-induced apoptosis.</text>
</comment>
<evidence type="ECO:0000256" key="14">
    <source>
        <dbReference type="SAM" id="MobiDB-lite"/>
    </source>
</evidence>
<evidence type="ECO:0000256" key="13">
    <source>
        <dbReference type="ARBA" id="ARBA00081633"/>
    </source>
</evidence>
<gene>
    <name evidence="16" type="primary">MADD</name>
    <name evidence="16" type="synonym">madd</name>
</gene>
<feature type="region of interest" description="Disordered" evidence="14">
    <location>
        <begin position="635"/>
        <end position="675"/>
    </location>
</feature>
<dbReference type="Pfam" id="PF03456">
    <property type="entry name" value="uDENN"/>
    <property type="match status" value="1"/>
</dbReference>
<dbReference type="GeneTree" id="ENSGT00940000156718"/>
<comment type="subunit">
    <text evidence="11">Interacts (via death domain) with TNFRSF1A (via death domain). Interacts with PIDD1. Interacts with YWHAZ. Interacts (via death domain) with KIF1B; links the motor KIF1B to Rab3-carrying vesicles in anterograde synaptic vesicle transport. Interacts with KIF1A. Interacts (via uDENN domain) with RAB3A, RAB3B, RAB3C and RAB3D; the GTP-bound form of the Rab proteins is preferred for interaction.</text>
</comment>
<feature type="compositionally biased region" description="Acidic residues" evidence="14">
    <location>
        <begin position="741"/>
        <end position="752"/>
    </location>
</feature>
<comment type="similarity">
    <text evidence="3">Belongs to the MADD family.</text>
</comment>